<dbReference type="Gene3D" id="3.40.50.200">
    <property type="entry name" value="Peptidase S8/S53 domain"/>
    <property type="match status" value="1"/>
</dbReference>
<dbReference type="Gene3D" id="2.60.120.380">
    <property type="match status" value="1"/>
</dbReference>
<reference evidence="7 8" key="1">
    <citation type="submission" date="2020-04" db="EMBL/GenBank/DDBJ databases">
        <authorList>
            <person name="Doyle D.A."/>
        </authorList>
    </citation>
    <scope>NUCLEOTIDE SEQUENCE [LARGE SCALE GENOMIC DNA]</scope>
    <source>
        <strain evidence="7 8">P21</strain>
    </source>
</reference>
<keyword evidence="4" id="KW-0720">Serine protease</keyword>
<evidence type="ECO:0000256" key="3">
    <source>
        <dbReference type="ARBA" id="ARBA00022801"/>
    </source>
</evidence>
<keyword evidence="2" id="KW-0645">Protease</keyword>
<dbReference type="EMBL" id="JABBNI010000014">
    <property type="protein sequence ID" value="NMM62579.1"/>
    <property type="molecule type" value="Genomic_DNA"/>
</dbReference>
<dbReference type="InterPro" id="IPR000209">
    <property type="entry name" value="Peptidase_S8/S53_dom"/>
</dbReference>
<comment type="similarity">
    <text evidence="1 5">Belongs to the peptidase S8 family.</text>
</comment>
<keyword evidence="8" id="KW-1185">Reference proteome</keyword>
<dbReference type="GO" id="GO:0006508">
    <property type="term" value="P:proteolysis"/>
    <property type="evidence" value="ECO:0007669"/>
    <property type="project" value="UniProtKB-KW"/>
</dbReference>
<dbReference type="InterPro" id="IPR023828">
    <property type="entry name" value="Peptidase_S8_Ser-AS"/>
</dbReference>
<comment type="caution">
    <text evidence="7">The sequence shown here is derived from an EMBL/GenBank/DDBJ whole genome shotgun (WGS) entry which is preliminary data.</text>
</comment>
<name>A0A7Y0HM31_9CLOT</name>
<evidence type="ECO:0000256" key="4">
    <source>
        <dbReference type="ARBA" id="ARBA00022825"/>
    </source>
</evidence>
<sequence>MSRKKIYNTKVQLNSAYMIPCKFICSYCEQNAIWCPIVSYAISNLPSTSERFSDDIYKQNLYLTRASEDPLVSMKNIRADLVKQTGITGKGVKIGILELDEIDTKDPELSHLNIVSNPNMDILEKKSPHTTLVAKIIAGKTLGIVPNATLYYSRYLTEKQFRKGIEWLIKQGCNIINFSAAFEGANPKEELGTYTELASWMDTLAVIYKVHFVKSAGNNRYEYHSPYHSSLETYWITNPGMAYNIMTVGAIDDLGTSEWIDDKWGQLRDGTIYSAYEEMEGTALKPDLCSPGTNIFSPLIKGENSGTSFAAPHVTGVIAQMIEIQPELSWDVGAVRAILAAGTIHRTADDYGTYPESPFYSNKEGFGVVDAKGAFDIIKKKQYKTFFYHRSAFPYRFVIDVQHSETLKRISLSWLKLNRIGSDGIPIKPQLANLDLYIFDPDRIEVARSTSKRSNIEIVEFSPKKTGYYTVFVVAESISRENEYERIAVAWM</sequence>
<dbReference type="SUPFAM" id="SSF52743">
    <property type="entry name" value="Subtilisin-like"/>
    <property type="match status" value="1"/>
</dbReference>
<feature type="domain" description="Peptidase S8/S53" evidence="6">
    <location>
        <begin position="89"/>
        <end position="351"/>
    </location>
</feature>
<organism evidence="7 8">
    <name type="scientific">Clostridium muellerianum</name>
    <dbReference type="NCBI Taxonomy" id="2716538"/>
    <lineage>
        <taxon>Bacteria</taxon>
        <taxon>Bacillati</taxon>
        <taxon>Bacillota</taxon>
        <taxon>Clostridia</taxon>
        <taxon>Eubacteriales</taxon>
        <taxon>Clostridiaceae</taxon>
        <taxon>Clostridium</taxon>
    </lineage>
</organism>
<dbReference type="InterPro" id="IPR050131">
    <property type="entry name" value="Peptidase_S8_subtilisin-like"/>
</dbReference>
<dbReference type="Proteomes" id="UP000537131">
    <property type="component" value="Unassembled WGS sequence"/>
</dbReference>
<gene>
    <name evidence="7" type="ORF">HBE96_07710</name>
</gene>
<evidence type="ECO:0000256" key="5">
    <source>
        <dbReference type="PROSITE-ProRule" id="PRU01240"/>
    </source>
</evidence>
<evidence type="ECO:0000256" key="1">
    <source>
        <dbReference type="ARBA" id="ARBA00011073"/>
    </source>
</evidence>
<dbReference type="AlphaFoldDB" id="A0A7Y0HM31"/>
<evidence type="ECO:0000313" key="7">
    <source>
        <dbReference type="EMBL" id="NMM62579.1"/>
    </source>
</evidence>
<proteinExistence type="inferred from homology"/>
<dbReference type="InterPro" id="IPR036852">
    <property type="entry name" value="Peptidase_S8/S53_dom_sf"/>
</dbReference>
<evidence type="ECO:0000256" key="2">
    <source>
        <dbReference type="ARBA" id="ARBA00022670"/>
    </source>
</evidence>
<dbReference type="PROSITE" id="PS00138">
    <property type="entry name" value="SUBTILASE_SER"/>
    <property type="match status" value="1"/>
</dbReference>
<comment type="caution">
    <text evidence="5">Lacks conserved residue(s) required for the propagation of feature annotation.</text>
</comment>
<reference evidence="7 8" key="2">
    <citation type="submission" date="2020-06" db="EMBL/GenBank/DDBJ databases">
        <title>Complete Genome Sequence of Clostridium muelleri sp. nov. P21T, an Acid-Alcohol Producing Acetogen Isolated from Old Hay.</title>
        <authorList>
            <person name="Duncan K.E."/>
            <person name="Tanner R.S."/>
        </authorList>
    </citation>
    <scope>NUCLEOTIDE SEQUENCE [LARGE SCALE GENOMIC DNA]</scope>
    <source>
        <strain evidence="7 8">P21</strain>
    </source>
</reference>
<evidence type="ECO:0000259" key="6">
    <source>
        <dbReference type="Pfam" id="PF00082"/>
    </source>
</evidence>
<dbReference type="PROSITE" id="PS51892">
    <property type="entry name" value="SUBTILASE"/>
    <property type="match status" value="1"/>
</dbReference>
<keyword evidence="3" id="KW-0378">Hydrolase</keyword>
<accession>A0A7Y0HM31</accession>
<dbReference type="Pfam" id="PF00082">
    <property type="entry name" value="Peptidase_S8"/>
    <property type="match status" value="1"/>
</dbReference>
<dbReference type="RefSeq" id="WP_169297184.1">
    <property type="nucleotide sequence ID" value="NZ_JABBNI010000014.1"/>
</dbReference>
<dbReference type="GO" id="GO:0004252">
    <property type="term" value="F:serine-type endopeptidase activity"/>
    <property type="evidence" value="ECO:0007669"/>
    <property type="project" value="InterPro"/>
</dbReference>
<dbReference type="PANTHER" id="PTHR43806">
    <property type="entry name" value="PEPTIDASE S8"/>
    <property type="match status" value="1"/>
</dbReference>
<evidence type="ECO:0000313" key="8">
    <source>
        <dbReference type="Proteomes" id="UP000537131"/>
    </source>
</evidence>
<protein>
    <submittedName>
        <fullName evidence="7">S8 family serine peptidase</fullName>
    </submittedName>
</protein>
<dbReference type="PANTHER" id="PTHR43806:SF11">
    <property type="entry name" value="CEREVISIN-RELATED"/>
    <property type="match status" value="1"/>
</dbReference>